<evidence type="ECO:0000313" key="3">
    <source>
        <dbReference type="Proteomes" id="UP001501532"/>
    </source>
</evidence>
<feature type="region of interest" description="Disordered" evidence="1">
    <location>
        <begin position="132"/>
        <end position="202"/>
    </location>
</feature>
<sequence>MAHIVPLGVFGSIASQSAFAENAEELRRQLGAIPEGERGKIAEYFRSGTPIIALMGFSEDILGNKFSRSGGTAIMSDGRFFWRLDAADYVEYYRIGLPEEFIAHGTAHQWIAPTLSRYEVIEVDDHESLNGYAYANNTPVTKTDPPASGRSRTASSGAATASAAPTGNGRPQATTAGSGTPRRRTPRRSSTRRRAAAPEAAP</sequence>
<protein>
    <recommendedName>
        <fullName evidence="4">SseB protein N-terminal domain-containing protein</fullName>
    </recommendedName>
</protein>
<feature type="compositionally biased region" description="Low complexity" evidence="1">
    <location>
        <begin position="145"/>
        <end position="180"/>
    </location>
</feature>
<evidence type="ECO:0008006" key="4">
    <source>
        <dbReference type="Google" id="ProtNLM"/>
    </source>
</evidence>
<gene>
    <name evidence="2" type="ORF">GCM10010448_53370</name>
</gene>
<proteinExistence type="predicted"/>
<keyword evidence="3" id="KW-1185">Reference proteome</keyword>
<organism evidence="2 3">
    <name type="scientific">Streptomyces glomeratus</name>
    <dbReference type="NCBI Taxonomy" id="284452"/>
    <lineage>
        <taxon>Bacteria</taxon>
        <taxon>Bacillati</taxon>
        <taxon>Actinomycetota</taxon>
        <taxon>Actinomycetes</taxon>
        <taxon>Kitasatosporales</taxon>
        <taxon>Streptomycetaceae</taxon>
        <taxon>Streptomyces</taxon>
    </lineage>
</organism>
<dbReference type="EMBL" id="BAAAUF010000052">
    <property type="protein sequence ID" value="GAA3063407.1"/>
    <property type="molecule type" value="Genomic_DNA"/>
</dbReference>
<feature type="compositionally biased region" description="Basic residues" evidence="1">
    <location>
        <begin position="181"/>
        <end position="195"/>
    </location>
</feature>
<evidence type="ECO:0000256" key="1">
    <source>
        <dbReference type="SAM" id="MobiDB-lite"/>
    </source>
</evidence>
<evidence type="ECO:0000313" key="2">
    <source>
        <dbReference type="EMBL" id="GAA3063407.1"/>
    </source>
</evidence>
<accession>A0ABP6LVR5</accession>
<dbReference type="RefSeq" id="WP_234519497.1">
    <property type="nucleotide sequence ID" value="NZ_BAAAUF010000052.1"/>
</dbReference>
<name>A0ABP6LVR5_9ACTN</name>
<dbReference type="Proteomes" id="UP001501532">
    <property type="component" value="Unassembled WGS sequence"/>
</dbReference>
<reference evidence="3" key="1">
    <citation type="journal article" date="2019" name="Int. J. Syst. Evol. Microbiol.">
        <title>The Global Catalogue of Microorganisms (GCM) 10K type strain sequencing project: providing services to taxonomists for standard genome sequencing and annotation.</title>
        <authorList>
            <consortium name="The Broad Institute Genomics Platform"/>
            <consortium name="The Broad Institute Genome Sequencing Center for Infectious Disease"/>
            <person name="Wu L."/>
            <person name="Ma J."/>
        </authorList>
    </citation>
    <scope>NUCLEOTIDE SEQUENCE [LARGE SCALE GENOMIC DNA]</scope>
    <source>
        <strain evidence="3">JCM 9091</strain>
    </source>
</reference>
<comment type="caution">
    <text evidence="2">The sequence shown here is derived from an EMBL/GenBank/DDBJ whole genome shotgun (WGS) entry which is preliminary data.</text>
</comment>